<dbReference type="RefSeq" id="WP_154060901.1">
    <property type="nucleotide sequence ID" value="NZ_LR217692.1"/>
</dbReference>
<keyword evidence="6 10" id="KW-0346">Stress response</keyword>
<dbReference type="Gene3D" id="1.20.120.790">
    <property type="entry name" value="Heat shock protein 90, C-terminal domain"/>
    <property type="match status" value="1"/>
</dbReference>
<feature type="binding site" evidence="11">
    <location>
        <begin position="126"/>
        <end position="131"/>
    </location>
    <ligand>
        <name>ATP</name>
        <dbReference type="ChEBI" id="CHEBI:30616"/>
    </ligand>
</feature>
<keyword evidence="5 10" id="KW-0067">ATP-binding</keyword>
<evidence type="ECO:0000256" key="7">
    <source>
        <dbReference type="ARBA" id="ARBA00023186"/>
    </source>
</evidence>
<reference evidence="12 13" key="1">
    <citation type="submission" date="2019-02" db="EMBL/GenBank/DDBJ databases">
        <authorList>
            <person name="Manzano-Marin A."/>
            <person name="Manzano-Marin A."/>
        </authorList>
    </citation>
    <scope>NUCLEOTIDE SEQUENCE [LARGE SCALE GENOMIC DNA]</scope>
    <source>
        <strain evidence="12 13">BuCisplendens/pseudotsugae</strain>
    </source>
</reference>
<dbReference type="GO" id="GO:0016887">
    <property type="term" value="F:ATP hydrolysis activity"/>
    <property type="evidence" value="ECO:0007669"/>
    <property type="project" value="InterPro"/>
</dbReference>
<sequence length="624" mass="72817">MKNKNKKVHVFKSEVKELLHLMIHSLYSNKEIFLRELISNSSDAIEKLRFEKLYNPEKYTKKVYVPKIQISIKKTENQIVISDNGIGMTEKEVINNLGTIAKSGTKSFLNQMKNIENKEKNEFIGQFGVGFYSAFIVSEKVSVYTKHASEKTESGILWISEGKGEYSIEEFATQEHGTKIVLSLKTSEQEFLESWKIKQIIKKYSDHISIPIEIDNYDKKTQTISWEKINEAKSLWTQNKNKITKKDYQEFYKYITHDSEKPLTWSHNTVEGNQEYTSLLYIPKKATWDMWHRENKHGLKLYVKHIFIMDEATQFLPNYLRFVKGIIDSQDLPLNISREILQDSTITNVLRKTLTKRILKILNTLSLNKSKKYQKFWNIFGLVIKEGLAEDSENQKNIADLLRFSSIQTESIEQTLSLKKYVNNMVKGQNKIYFLTSDSYQSALNSPHLEIFKEKKIDVLLLSDRIDEWMMNYLTDFNNIKFQSVSKADDSLKELISNENKPDDKNIFDDFIKKTKKILTNKVKDVRITYRLKSTPSIVLTDTNDMSTQMAKIFSSAGQPVPQIKYILEINPTHPLVKKIQKIENESEFSNWINILFEQSVLAEKGTLENPHIFINRINTLLLK</sequence>
<dbReference type="Pfam" id="PF00183">
    <property type="entry name" value="HSP90"/>
    <property type="match status" value="1"/>
</dbReference>
<dbReference type="InterPro" id="IPR019805">
    <property type="entry name" value="Heat_shock_protein_90_CS"/>
</dbReference>
<dbReference type="FunFam" id="3.30.230.80:FF:000002">
    <property type="entry name" value="Molecular chaperone HtpG"/>
    <property type="match status" value="1"/>
</dbReference>
<dbReference type="Pfam" id="PF13589">
    <property type="entry name" value="HATPase_c_3"/>
    <property type="match status" value="1"/>
</dbReference>
<feature type="region of interest" description="C" evidence="10">
    <location>
        <begin position="553"/>
        <end position="624"/>
    </location>
</feature>
<evidence type="ECO:0000256" key="10">
    <source>
        <dbReference type="HAMAP-Rule" id="MF_00505"/>
    </source>
</evidence>
<organism evidence="12 13">
    <name type="scientific">Buchnera aphidicola</name>
    <name type="common">Cinara cf. splendens/pseudotsugae 3390</name>
    <dbReference type="NCBI Taxonomy" id="2518980"/>
    <lineage>
        <taxon>Bacteria</taxon>
        <taxon>Pseudomonadati</taxon>
        <taxon>Pseudomonadota</taxon>
        <taxon>Gammaproteobacteria</taxon>
        <taxon>Enterobacterales</taxon>
        <taxon>Erwiniaceae</taxon>
        <taxon>Buchnera</taxon>
    </lineage>
</organism>
<feature type="region of interest" description="A; substrate-binding" evidence="10">
    <location>
        <begin position="1"/>
        <end position="338"/>
    </location>
</feature>
<dbReference type="PIRSF" id="PIRSF002583">
    <property type="entry name" value="Hsp90"/>
    <property type="match status" value="1"/>
</dbReference>
<keyword evidence="7 10" id="KW-0143">Chaperone</keyword>
<dbReference type="Proteomes" id="UP000294466">
    <property type="component" value="Chromosome"/>
</dbReference>
<dbReference type="OrthoDB" id="9802640at2"/>
<dbReference type="HAMAP" id="MF_00505">
    <property type="entry name" value="HSP90"/>
    <property type="match status" value="1"/>
</dbReference>
<dbReference type="NCBIfam" id="NF003555">
    <property type="entry name" value="PRK05218.1"/>
    <property type="match status" value="1"/>
</dbReference>
<feature type="binding site" evidence="11">
    <location>
        <position position="96"/>
    </location>
    <ligand>
        <name>ATP</name>
        <dbReference type="ChEBI" id="CHEBI:30616"/>
    </ligand>
</feature>
<dbReference type="PANTHER" id="PTHR11528">
    <property type="entry name" value="HEAT SHOCK PROTEIN 90 FAMILY MEMBER"/>
    <property type="match status" value="1"/>
</dbReference>
<evidence type="ECO:0000256" key="8">
    <source>
        <dbReference type="ARBA" id="ARBA00058590"/>
    </source>
</evidence>
<evidence type="ECO:0000256" key="2">
    <source>
        <dbReference type="ARBA" id="ARBA00008239"/>
    </source>
</evidence>
<dbReference type="InterPro" id="IPR037196">
    <property type="entry name" value="HSP90_C"/>
</dbReference>
<dbReference type="CDD" id="cd16927">
    <property type="entry name" value="HATPase_Hsp90-like"/>
    <property type="match status" value="1"/>
</dbReference>
<name>A0A451CX49_9GAMM</name>
<dbReference type="PRINTS" id="PR00775">
    <property type="entry name" value="HEATSHOCK90"/>
</dbReference>
<evidence type="ECO:0000256" key="6">
    <source>
        <dbReference type="ARBA" id="ARBA00023016"/>
    </source>
</evidence>
<dbReference type="GO" id="GO:0140662">
    <property type="term" value="F:ATP-dependent protein folding chaperone"/>
    <property type="evidence" value="ECO:0007669"/>
    <property type="project" value="InterPro"/>
</dbReference>
<keyword evidence="3 10" id="KW-0963">Cytoplasm</keyword>
<evidence type="ECO:0000256" key="1">
    <source>
        <dbReference type="ARBA" id="ARBA00004496"/>
    </source>
</evidence>
<evidence type="ECO:0000256" key="5">
    <source>
        <dbReference type="ARBA" id="ARBA00022840"/>
    </source>
</evidence>
<dbReference type="InterPro" id="IPR036890">
    <property type="entry name" value="HATPase_C_sf"/>
</dbReference>
<dbReference type="SUPFAM" id="SSF54211">
    <property type="entry name" value="Ribosomal protein S5 domain 2-like"/>
    <property type="match status" value="1"/>
</dbReference>
<evidence type="ECO:0000256" key="3">
    <source>
        <dbReference type="ARBA" id="ARBA00022490"/>
    </source>
</evidence>
<proteinExistence type="inferred from homology"/>
<dbReference type="PROSITE" id="PS00298">
    <property type="entry name" value="HSP90"/>
    <property type="match status" value="1"/>
</dbReference>
<feature type="binding site" evidence="11">
    <location>
        <position position="83"/>
    </location>
    <ligand>
        <name>ATP</name>
        <dbReference type="ChEBI" id="CHEBI:30616"/>
    </ligand>
</feature>
<comment type="function">
    <text evidence="8 10">Molecular chaperone. Has ATPase activity.</text>
</comment>
<dbReference type="Gene3D" id="3.30.230.80">
    <property type="match status" value="1"/>
</dbReference>
<protein>
    <recommendedName>
        <fullName evidence="9 10">Chaperone protein HtpG</fullName>
    </recommendedName>
    <alternativeName>
        <fullName evidence="10">Heat shock protein HtpG</fullName>
    </alternativeName>
    <alternativeName>
        <fullName evidence="10">High temperature protein G</fullName>
    </alternativeName>
</protein>
<evidence type="ECO:0000256" key="11">
    <source>
        <dbReference type="PIRSR" id="PIRSR002583-1"/>
    </source>
</evidence>
<feature type="binding site" evidence="11">
    <location>
        <position position="40"/>
    </location>
    <ligand>
        <name>ATP</name>
        <dbReference type="ChEBI" id="CHEBI:30616"/>
    </ligand>
</feature>
<comment type="similarity">
    <text evidence="2 10">Belongs to the heat shock protein 90 family.</text>
</comment>
<feature type="binding site" evidence="11">
    <location>
        <position position="36"/>
    </location>
    <ligand>
        <name>ATP</name>
        <dbReference type="ChEBI" id="CHEBI:30616"/>
    </ligand>
</feature>
<gene>
    <name evidence="10 12" type="primary">htpG</name>
    <name evidence="12" type="ORF">BUCISPPS3390_314</name>
</gene>
<comment type="subunit">
    <text evidence="10">Homodimer.</text>
</comment>
<dbReference type="InterPro" id="IPR020568">
    <property type="entry name" value="Ribosomal_Su5_D2-typ_SF"/>
</dbReference>
<evidence type="ECO:0000256" key="9">
    <source>
        <dbReference type="ARBA" id="ARBA00070675"/>
    </source>
</evidence>
<evidence type="ECO:0000313" key="13">
    <source>
        <dbReference type="Proteomes" id="UP000294466"/>
    </source>
</evidence>
<feature type="binding site" evidence="11">
    <location>
        <position position="178"/>
    </location>
    <ligand>
        <name>ATP</name>
        <dbReference type="ChEBI" id="CHEBI:30616"/>
    </ligand>
</feature>
<feature type="binding site" evidence="11">
    <location>
        <position position="88"/>
    </location>
    <ligand>
        <name>ATP</name>
        <dbReference type="ChEBI" id="CHEBI:30616"/>
    </ligand>
</feature>
<dbReference type="SUPFAM" id="SSF55874">
    <property type="entry name" value="ATPase domain of HSP90 chaperone/DNA topoisomerase II/histidine kinase"/>
    <property type="match status" value="1"/>
</dbReference>
<dbReference type="InterPro" id="IPR001404">
    <property type="entry name" value="Hsp90_fam"/>
</dbReference>
<comment type="caution">
    <text evidence="10">Lacks conserved residue(s) required for the propagation of feature annotation.</text>
</comment>
<feature type="binding site" evidence="11">
    <location>
        <position position="338"/>
    </location>
    <ligand>
        <name>ATP</name>
        <dbReference type="ChEBI" id="CHEBI:30616"/>
    </ligand>
</feature>
<dbReference type="EMBL" id="LR217692">
    <property type="protein sequence ID" value="VFP77885.1"/>
    <property type="molecule type" value="Genomic_DNA"/>
</dbReference>
<dbReference type="SUPFAM" id="SSF110942">
    <property type="entry name" value="HSP90 C-terminal domain"/>
    <property type="match status" value="1"/>
</dbReference>
<dbReference type="AlphaFoldDB" id="A0A451CX49"/>
<dbReference type="GO" id="GO:0005737">
    <property type="term" value="C:cytoplasm"/>
    <property type="evidence" value="ECO:0007669"/>
    <property type="project" value="UniProtKB-SubCell"/>
</dbReference>
<feature type="binding site" evidence="11">
    <location>
        <position position="102"/>
    </location>
    <ligand>
        <name>ATP</name>
        <dbReference type="ChEBI" id="CHEBI:30616"/>
    </ligand>
</feature>
<dbReference type="Gene3D" id="3.30.565.10">
    <property type="entry name" value="Histidine kinase-like ATPase, C-terminal domain"/>
    <property type="match status" value="1"/>
</dbReference>
<evidence type="ECO:0000256" key="4">
    <source>
        <dbReference type="ARBA" id="ARBA00022741"/>
    </source>
</evidence>
<accession>A0A451CX49</accession>
<dbReference type="FunFam" id="3.30.565.10:FF:000009">
    <property type="entry name" value="Molecular chaperone HtpG"/>
    <property type="match status" value="1"/>
</dbReference>
<dbReference type="InterPro" id="IPR020575">
    <property type="entry name" value="Hsp90_N"/>
</dbReference>
<dbReference type="GO" id="GO:0051082">
    <property type="term" value="F:unfolded protein binding"/>
    <property type="evidence" value="ECO:0007669"/>
    <property type="project" value="UniProtKB-UniRule"/>
</dbReference>
<comment type="subcellular location">
    <subcellularLocation>
        <location evidence="1 10">Cytoplasm</location>
    </subcellularLocation>
</comment>
<dbReference type="GO" id="GO:0005524">
    <property type="term" value="F:ATP binding"/>
    <property type="evidence" value="ECO:0007669"/>
    <property type="project" value="UniProtKB-UniRule"/>
</dbReference>
<dbReference type="Gene3D" id="3.40.50.11260">
    <property type="match status" value="1"/>
</dbReference>
<feature type="binding site" evidence="11">
    <location>
        <begin position="103"/>
        <end position="104"/>
    </location>
    <ligand>
        <name>ATP</name>
        <dbReference type="ChEBI" id="CHEBI:30616"/>
    </ligand>
</feature>
<keyword evidence="4 10" id="KW-0547">Nucleotide-binding</keyword>
<evidence type="ECO:0000313" key="12">
    <source>
        <dbReference type="EMBL" id="VFP77885.1"/>
    </source>
</evidence>